<keyword evidence="7" id="KW-1185">Reference proteome</keyword>
<dbReference type="STRING" id="68895.RR42_m2277"/>
<dbReference type="GO" id="GO:0003677">
    <property type="term" value="F:DNA binding"/>
    <property type="evidence" value="ECO:0007669"/>
    <property type="project" value="UniProtKB-UniRule"/>
</dbReference>
<dbReference type="InterPro" id="IPR036271">
    <property type="entry name" value="Tet_transcr_reg_TetR-rel_C_sf"/>
</dbReference>
<gene>
    <name evidence="6" type="ORF">RR42_m2277</name>
</gene>
<dbReference type="PANTHER" id="PTHR47506:SF3">
    <property type="entry name" value="HTH-TYPE TRANSCRIPTIONAL REGULATOR LMRA"/>
    <property type="match status" value="1"/>
</dbReference>
<evidence type="ECO:0000256" key="1">
    <source>
        <dbReference type="ARBA" id="ARBA00023015"/>
    </source>
</evidence>
<keyword evidence="1" id="KW-0805">Transcription regulation</keyword>
<accession>A0A0C4YBZ1</accession>
<dbReference type="AlphaFoldDB" id="A0A0C4YBZ1"/>
<dbReference type="RefSeq" id="WP_043346717.1">
    <property type="nucleotide sequence ID" value="NZ_CP010536.1"/>
</dbReference>
<dbReference type="Pfam" id="PF21993">
    <property type="entry name" value="TetR_C_13_2"/>
    <property type="match status" value="1"/>
</dbReference>
<dbReference type="InterPro" id="IPR001647">
    <property type="entry name" value="HTH_TetR"/>
</dbReference>
<dbReference type="SUPFAM" id="SSF48498">
    <property type="entry name" value="Tetracyclin repressor-like, C-terminal domain"/>
    <property type="match status" value="1"/>
</dbReference>
<evidence type="ECO:0000256" key="2">
    <source>
        <dbReference type="ARBA" id="ARBA00023125"/>
    </source>
</evidence>
<reference evidence="6 7" key="1">
    <citation type="journal article" date="2015" name="Genome Announc.">
        <title>Complete Genome Sequence of Cupriavidus basilensis 4G11, Isolated from the Oak Ridge Field Research Center Site.</title>
        <authorList>
            <person name="Ray J."/>
            <person name="Waters R.J."/>
            <person name="Skerker J.M."/>
            <person name="Kuehl J.V."/>
            <person name="Price M.N."/>
            <person name="Huang J."/>
            <person name="Chakraborty R."/>
            <person name="Arkin A.P."/>
            <person name="Deutschbauer A."/>
        </authorList>
    </citation>
    <scope>NUCLEOTIDE SEQUENCE [LARGE SCALE GENOMIC DNA]</scope>
    <source>
        <strain evidence="6">4G11</strain>
    </source>
</reference>
<evidence type="ECO:0000313" key="6">
    <source>
        <dbReference type="EMBL" id="AJG19669.1"/>
    </source>
</evidence>
<sequence length="200" mass="21130">MAAQAKHRDKIVRAAAVLFRRYGYAASGTNDIVALSGAPKGSLYHYFPKGKEQIAEEVIVYAGELVRATLAQLCAEHDSPGAIVRAYGVLMAGWMAQSDYRDGCPISTILLEIAPEAEGVASAGNAAFAAWEAVLADAFAARGIPRVRATELAGLVICGWQGALTLAKVARSGQPIRRAVDELARQLDAEPRNIAQGQPG</sequence>
<keyword evidence="3" id="KW-0804">Transcription</keyword>
<dbReference type="PROSITE" id="PS50977">
    <property type="entry name" value="HTH_TETR_2"/>
    <property type="match status" value="1"/>
</dbReference>
<dbReference type="EMBL" id="CP010536">
    <property type="protein sequence ID" value="AJG19669.1"/>
    <property type="molecule type" value="Genomic_DNA"/>
</dbReference>
<dbReference type="SUPFAM" id="SSF46689">
    <property type="entry name" value="Homeodomain-like"/>
    <property type="match status" value="1"/>
</dbReference>
<evidence type="ECO:0000313" key="7">
    <source>
        <dbReference type="Proteomes" id="UP000031843"/>
    </source>
</evidence>
<feature type="domain" description="HTH tetR-type" evidence="5">
    <location>
        <begin position="5"/>
        <end position="65"/>
    </location>
</feature>
<dbReference type="Pfam" id="PF00440">
    <property type="entry name" value="TetR_N"/>
    <property type="match status" value="1"/>
</dbReference>
<feature type="DNA-binding region" description="H-T-H motif" evidence="4">
    <location>
        <begin position="28"/>
        <end position="47"/>
    </location>
</feature>
<proteinExistence type="predicted"/>
<evidence type="ECO:0000256" key="3">
    <source>
        <dbReference type="ARBA" id="ARBA00023163"/>
    </source>
</evidence>
<name>A0A0C4YBZ1_9BURK</name>
<dbReference type="Proteomes" id="UP000031843">
    <property type="component" value="Chromosome main"/>
</dbReference>
<protein>
    <submittedName>
        <fullName evidence="6">Transcriptional regulator, TetR family</fullName>
    </submittedName>
</protein>
<dbReference type="InterPro" id="IPR009057">
    <property type="entry name" value="Homeodomain-like_sf"/>
</dbReference>
<dbReference type="OrthoDB" id="9809772at2"/>
<organism evidence="6 7">
    <name type="scientific">Cupriavidus basilensis</name>
    <dbReference type="NCBI Taxonomy" id="68895"/>
    <lineage>
        <taxon>Bacteria</taxon>
        <taxon>Pseudomonadati</taxon>
        <taxon>Pseudomonadota</taxon>
        <taxon>Betaproteobacteria</taxon>
        <taxon>Burkholderiales</taxon>
        <taxon>Burkholderiaceae</taxon>
        <taxon>Cupriavidus</taxon>
    </lineage>
</organism>
<dbReference type="Gene3D" id="1.10.357.10">
    <property type="entry name" value="Tetracycline Repressor, domain 2"/>
    <property type="match status" value="1"/>
</dbReference>
<keyword evidence="2 4" id="KW-0238">DNA-binding</keyword>
<dbReference type="PANTHER" id="PTHR47506">
    <property type="entry name" value="TRANSCRIPTIONAL REGULATORY PROTEIN"/>
    <property type="match status" value="1"/>
</dbReference>
<dbReference type="InterPro" id="IPR054156">
    <property type="entry name" value="YxaF_TetR_C"/>
</dbReference>
<evidence type="ECO:0000256" key="4">
    <source>
        <dbReference type="PROSITE-ProRule" id="PRU00335"/>
    </source>
</evidence>
<evidence type="ECO:0000259" key="5">
    <source>
        <dbReference type="PROSITE" id="PS50977"/>
    </source>
</evidence>
<dbReference type="KEGG" id="cbw:RR42_m2277"/>